<feature type="transmembrane region" description="Helical" evidence="6">
    <location>
        <begin position="417"/>
        <end position="441"/>
    </location>
</feature>
<feature type="transmembrane region" description="Helical" evidence="6">
    <location>
        <begin position="218"/>
        <end position="244"/>
    </location>
</feature>
<evidence type="ECO:0000256" key="4">
    <source>
        <dbReference type="ARBA" id="ARBA00023136"/>
    </source>
</evidence>
<dbReference type="InterPro" id="IPR004842">
    <property type="entry name" value="SLC12A_fam"/>
</dbReference>
<dbReference type="GO" id="GO:0055075">
    <property type="term" value="P:potassium ion homeostasis"/>
    <property type="evidence" value="ECO:0000318"/>
    <property type="project" value="GO_Central"/>
</dbReference>
<dbReference type="InterPro" id="IPR004841">
    <property type="entry name" value="AA-permease/SLC12A_dom"/>
</dbReference>
<dbReference type="PANTHER" id="PTHR11827">
    <property type="entry name" value="SOLUTE CARRIER FAMILY 12, CATION COTRANSPORTERS"/>
    <property type="match status" value="1"/>
</dbReference>
<feature type="transmembrane region" description="Helical" evidence="6">
    <location>
        <begin position="584"/>
        <end position="605"/>
    </location>
</feature>
<keyword evidence="2 6" id="KW-0812">Transmembrane</keyword>
<feature type="transmembrane region" description="Helical" evidence="6">
    <location>
        <begin position="144"/>
        <end position="166"/>
    </location>
</feature>
<dbReference type="PANTHER" id="PTHR11827:SF73">
    <property type="entry name" value="KAZACHOC, ISOFORM G"/>
    <property type="match status" value="1"/>
</dbReference>
<reference evidence="11" key="1">
    <citation type="submission" date="2012-12" db="EMBL/GenBank/DDBJ databases">
        <authorList>
            <person name="Hellsten U."/>
            <person name="Grimwood J."/>
            <person name="Chapman J.A."/>
            <person name="Shapiro H."/>
            <person name="Aerts A."/>
            <person name="Otillar R.P."/>
            <person name="Terry A.Y."/>
            <person name="Boore J.L."/>
            <person name="Simakov O."/>
            <person name="Marletaz F."/>
            <person name="Cho S.-J."/>
            <person name="Edsinger-Gonzales E."/>
            <person name="Havlak P."/>
            <person name="Kuo D.-H."/>
            <person name="Larsson T."/>
            <person name="Lv J."/>
            <person name="Arendt D."/>
            <person name="Savage R."/>
            <person name="Osoegawa K."/>
            <person name="de Jong P."/>
            <person name="Lindberg D.R."/>
            <person name="Seaver E.C."/>
            <person name="Weisblat D.A."/>
            <person name="Putnam N.H."/>
            <person name="Grigoriev I.V."/>
            <person name="Rokhsar D.S."/>
        </authorList>
    </citation>
    <scope>NUCLEOTIDE SEQUENCE</scope>
</reference>
<proteinExistence type="predicted"/>
<feature type="transmembrane region" description="Helical" evidence="6">
    <location>
        <begin position="265"/>
        <end position="285"/>
    </location>
</feature>
<dbReference type="HOGENOM" id="CLU_001883_1_2_1"/>
<dbReference type="KEGG" id="hro:HELRODRAFT_194755"/>
<dbReference type="GO" id="GO:0006884">
    <property type="term" value="P:cell volume homeostasis"/>
    <property type="evidence" value="ECO:0000318"/>
    <property type="project" value="GO_Central"/>
</dbReference>
<dbReference type="OrthoDB" id="2020542at2759"/>
<organism evidence="10 11">
    <name type="scientific">Helobdella robusta</name>
    <name type="common">Californian leech</name>
    <dbReference type="NCBI Taxonomy" id="6412"/>
    <lineage>
        <taxon>Eukaryota</taxon>
        <taxon>Metazoa</taxon>
        <taxon>Spiralia</taxon>
        <taxon>Lophotrochozoa</taxon>
        <taxon>Annelida</taxon>
        <taxon>Clitellata</taxon>
        <taxon>Hirudinea</taxon>
        <taxon>Rhynchobdellida</taxon>
        <taxon>Glossiphoniidae</taxon>
        <taxon>Helobdella</taxon>
    </lineage>
</organism>
<evidence type="ECO:0000256" key="2">
    <source>
        <dbReference type="ARBA" id="ARBA00022692"/>
    </source>
</evidence>
<feature type="compositionally biased region" description="Low complexity" evidence="5">
    <location>
        <begin position="19"/>
        <end position="32"/>
    </location>
</feature>
<evidence type="ECO:0000256" key="6">
    <source>
        <dbReference type="SAM" id="Phobius"/>
    </source>
</evidence>
<dbReference type="EnsemblMetazoa" id="HelroT194755">
    <property type="protein sequence ID" value="HelroP194755"/>
    <property type="gene ID" value="HelroG194755"/>
</dbReference>
<dbReference type="Pfam" id="PF03522">
    <property type="entry name" value="SLC12"/>
    <property type="match status" value="2"/>
</dbReference>
<evidence type="ECO:0000259" key="8">
    <source>
        <dbReference type="Pfam" id="PF03522"/>
    </source>
</evidence>
<dbReference type="eggNOG" id="KOG2082">
    <property type="taxonomic scope" value="Eukaryota"/>
</dbReference>
<gene>
    <name evidence="10" type="primary">20213129</name>
    <name evidence="9" type="ORF">HELRODRAFT_194755</name>
</gene>
<dbReference type="InParanoid" id="T1FWD4"/>
<dbReference type="GO" id="GO:0005886">
    <property type="term" value="C:plasma membrane"/>
    <property type="evidence" value="ECO:0000318"/>
    <property type="project" value="GO_Central"/>
</dbReference>
<dbReference type="Gene3D" id="1.20.1740.10">
    <property type="entry name" value="Amino acid/polyamine transporter I"/>
    <property type="match status" value="1"/>
</dbReference>
<feature type="transmembrane region" description="Helical" evidence="6">
    <location>
        <begin position="461"/>
        <end position="482"/>
    </location>
</feature>
<keyword evidence="11" id="KW-1185">Reference proteome</keyword>
<sequence>MEKKSSVRFSVHKAEEPASTDAASTATTAATSNNFVKKQTSFSTKVQDEHQPKAPIRMYQISESETPEHNQRALYEDDTGKNAFVTEVIQNLVHRDVEEDGGDDAGAGDDDIEAAKALKKPAKCFKFGKKAALKKKNAKKLGTVLGVFFPCVQNIFGVILFIRLVWVADKQNKRKKFQTLTTSISMSAIATNGEVSGGGVYFMISRALGPEFGGAVGILFYLGTTVASSMYTVGAVEILLQYMAPNMAIFGPVTDPSSAYNSYRVYGSALLFIKFLCVFVGVKFVSKLSPVVLFCVLFSILCVYIGIFVANPERGPQVCFVGDRLLALKKIKNVTTEEVRCDKSRDGFIYAMYCDSPEYEDNDDWCKYLNQSTVEMRPGIPGLASGVFLRNIWSHFSEEEGTRIGSKVKGDRNRGDIVTDIATSFVVLIGIFFPSVTGIMAGSNRSGDLADAQKSIPVGTISAVLATSFVYISCMLLFTATIEGQFLRDKFGESMGGGLIVAHLSWPNPWVIMVGSFLSTCGAGLQSLVGAPRLLQAIASDGILPFLNPFAVLNNGEPKRALLLTGFIAECGVLLANVDYIAPIITMFFLMCYCFTNMACALQTILKIPSWRPRFKYYHWSLSLFGVLLCLTLMFMSSWYFALVAIALAAFLYKYIEYKGAEKEWGDGLTGLSMSAARFALLRLEDNDPHVKNWRPQLLVLCTVDEKYQPKYPNLIEFAAQLKAGKGLTMLVTVVEGSCGVDCSKAAEVKNSLKNFMKVSKIKGFVDVILAEDVPKCLTYVVQGAGLGTLRHNTVLMNFPSKWRENITANRKFIDLIRLINNKNLALLVTRNIEQFPNSSTPKFKGTIDVWWVVHDGGLLMLLPFLLMQHKVWKNCKMRIFTVAEMQDNSVQIKKDVETFLYKLRMNAEVQVIELHSQDISAYAYERTLIMEQRSEMLKQIKSDASAHIDPQQIIDLNRKQDFLKVPEITASKETAMDGTQYTYSSSSAHLLKDMLINQKPKSKNVRKMHSAVRLNENIKEKSSMAKLIILNLPPPPKHQSGEENYMDYIEVLTDGLNQLVMIRGSGKEVITIYS</sequence>
<evidence type="ECO:0000256" key="1">
    <source>
        <dbReference type="ARBA" id="ARBA00004141"/>
    </source>
</evidence>
<dbReference type="CTD" id="20213129"/>
<feature type="transmembrane region" description="Helical" evidence="6">
    <location>
        <begin position="617"/>
        <end position="634"/>
    </location>
</feature>
<feature type="domain" description="SLC12A transporter C-terminal" evidence="8">
    <location>
        <begin position="713"/>
        <end position="831"/>
    </location>
</feature>
<dbReference type="GO" id="GO:0055064">
    <property type="term" value="P:chloride ion homeostasis"/>
    <property type="evidence" value="ECO:0000318"/>
    <property type="project" value="GO_Central"/>
</dbReference>
<dbReference type="Pfam" id="PF00324">
    <property type="entry name" value="AA_permease"/>
    <property type="match status" value="2"/>
</dbReference>
<dbReference type="GO" id="GO:1990573">
    <property type="term" value="P:potassium ion import across plasma membrane"/>
    <property type="evidence" value="ECO:0000318"/>
    <property type="project" value="GO_Central"/>
</dbReference>
<reference evidence="9 11" key="2">
    <citation type="journal article" date="2013" name="Nature">
        <title>Insights into bilaterian evolution from three spiralian genomes.</title>
        <authorList>
            <person name="Simakov O."/>
            <person name="Marletaz F."/>
            <person name="Cho S.J."/>
            <person name="Edsinger-Gonzales E."/>
            <person name="Havlak P."/>
            <person name="Hellsten U."/>
            <person name="Kuo D.H."/>
            <person name="Larsson T."/>
            <person name="Lv J."/>
            <person name="Arendt D."/>
            <person name="Savage R."/>
            <person name="Osoegawa K."/>
            <person name="de Jong P."/>
            <person name="Grimwood J."/>
            <person name="Chapman J.A."/>
            <person name="Shapiro H."/>
            <person name="Aerts A."/>
            <person name="Otillar R.P."/>
            <person name="Terry A.Y."/>
            <person name="Boore J.L."/>
            <person name="Grigoriev I.V."/>
            <person name="Lindberg D.R."/>
            <person name="Seaver E.C."/>
            <person name="Weisblat D.A."/>
            <person name="Putnam N.H."/>
            <person name="Rokhsar D.S."/>
        </authorList>
    </citation>
    <scope>NUCLEOTIDE SEQUENCE</scope>
</reference>
<name>T1FWD4_HELRO</name>
<keyword evidence="4 6" id="KW-0472">Membrane</keyword>
<dbReference type="STRING" id="6412.T1FWD4"/>
<accession>T1FWD4</accession>
<feature type="transmembrane region" description="Helical" evidence="6">
    <location>
        <begin position="291"/>
        <end position="310"/>
    </location>
</feature>
<dbReference type="GO" id="GO:0045202">
    <property type="term" value="C:synapse"/>
    <property type="evidence" value="ECO:0007669"/>
    <property type="project" value="GOC"/>
</dbReference>
<dbReference type="GO" id="GO:0015379">
    <property type="term" value="F:potassium:chloride symporter activity"/>
    <property type="evidence" value="ECO:0000318"/>
    <property type="project" value="GO_Central"/>
</dbReference>
<dbReference type="OMA" id="FNDIATY"/>
<reference evidence="10" key="3">
    <citation type="submission" date="2015-06" db="UniProtKB">
        <authorList>
            <consortium name="EnsemblMetazoa"/>
        </authorList>
    </citation>
    <scope>IDENTIFICATION</scope>
</reference>
<dbReference type="Proteomes" id="UP000015101">
    <property type="component" value="Unassembled WGS sequence"/>
</dbReference>
<evidence type="ECO:0000256" key="3">
    <source>
        <dbReference type="ARBA" id="ARBA00022989"/>
    </source>
</evidence>
<protein>
    <recommendedName>
        <fullName evidence="12">Solute carrier family 12 member 6</fullName>
    </recommendedName>
</protein>
<dbReference type="EMBL" id="KB097792">
    <property type="protein sequence ID" value="ESN89907.1"/>
    <property type="molecule type" value="Genomic_DNA"/>
</dbReference>
<dbReference type="AlphaFoldDB" id="T1FWD4"/>
<dbReference type="InterPro" id="IPR018491">
    <property type="entry name" value="SLC12_C"/>
</dbReference>
<feature type="domain" description="Amino acid permease/ SLC12A" evidence="7">
    <location>
        <begin position="417"/>
        <end position="699"/>
    </location>
</feature>
<keyword evidence="3 6" id="KW-1133">Transmembrane helix</keyword>
<dbReference type="GO" id="GO:1902476">
    <property type="term" value="P:chloride transmembrane transport"/>
    <property type="evidence" value="ECO:0000318"/>
    <property type="project" value="GO_Central"/>
</dbReference>
<feature type="compositionally biased region" description="Polar residues" evidence="5">
    <location>
        <begin position="33"/>
        <end position="45"/>
    </location>
</feature>
<feature type="domain" description="Amino acid permease/ SLC12A" evidence="7">
    <location>
        <begin position="177"/>
        <end position="311"/>
    </location>
</feature>
<comment type="subcellular location">
    <subcellularLocation>
        <location evidence="1">Membrane</location>
        <topology evidence="1">Multi-pass membrane protein</topology>
    </subcellularLocation>
</comment>
<evidence type="ECO:0000313" key="9">
    <source>
        <dbReference type="EMBL" id="ESN89907.1"/>
    </source>
</evidence>
<dbReference type="RefSeq" id="XP_009031990.1">
    <property type="nucleotide sequence ID" value="XM_009033742.1"/>
</dbReference>
<evidence type="ECO:0000259" key="7">
    <source>
        <dbReference type="Pfam" id="PF00324"/>
    </source>
</evidence>
<feature type="region of interest" description="Disordered" evidence="5">
    <location>
        <begin position="1"/>
        <end position="68"/>
    </location>
</feature>
<dbReference type="GeneID" id="20213129"/>
<feature type="domain" description="SLC12A transporter C-terminal" evidence="8">
    <location>
        <begin position="832"/>
        <end position="1075"/>
    </location>
</feature>
<dbReference type="GO" id="GO:0007268">
    <property type="term" value="P:chemical synaptic transmission"/>
    <property type="evidence" value="ECO:0000318"/>
    <property type="project" value="GO_Central"/>
</dbReference>
<dbReference type="EMBL" id="AMQM01008538">
    <property type="status" value="NOT_ANNOTATED_CDS"/>
    <property type="molecule type" value="Genomic_DNA"/>
</dbReference>
<dbReference type="FunCoup" id="T1FWD4">
    <property type="interactions" value="436"/>
</dbReference>
<dbReference type="NCBIfam" id="TIGR00930">
    <property type="entry name" value="2a30"/>
    <property type="match status" value="1"/>
</dbReference>
<evidence type="ECO:0000313" key="11">
    <source>
        <dbReference type="Proteomes" id="UP000015101"/>
    </source>
</evidence>
<evidence type="ECO:0008006" key="12">
    <source>
        <dbReference type="Google" id="ProtNLM"/>
    </source>
</evidence>
<evidence type="ECO:0000313" key="10">
    <source>
        <dbReference type="EnsemblMetazoa" id="HelroP194755"/>
    </source>
</evidence>
<evidence type="ECO:0000256" key="5">
    <source>
        <dbReference type="SAM" id="MobiDB-lite"/>
    </source>
</evidence>